<protein>
    <submittedName>
        <fullName evidence="1">PHP domain-containing protein</fullName>
    </submittedName>
</protein>
<dbReference type="SUPFAM" id="SSF89550">
    <property type="entry name" value="PHP domain-like"/>
    <property type="match status" value="1"/>
</dbReference>
<evidence type="ECO:0000313" key="2">
    <source>
        <dbReference type="Proteomes" id="UP000324209"/>
    </source>
</evidence>
<name>A0A5C1QRD9_9SPIO</name>
<reference evidence="1 2" key="1">
    <citation type="submission" date="2019-02" db="EMBL/GenBank/DDBJ databases">
        <title>Complete Genome Sequence and Methylome Analysis of free living Spirochaetas.</title>
        <authorList>
            <person name="Fomenkov A."/>
            <person name="Dubinina G."/>
            <person name="Leshcheva N."/>
            <person name="Mikheeva N."/>
            <person name="Grabovich M."/>
            <person name="Vincze T."/>
            <person name="Roberts R.J."/>
        </authorList>
    </citation>
    <scope>NUCLEOTIDE SEQUENCE [LARGE SCALE GENOMIC DNA]</scope>
    <source>
        <strain evidence="1 2">K2</strain>
    </source>
</reference>
<organism evidence="1 2">
    <name type="scientific">Oceanispirochaeta crateris</name>
    <dbReference type="NCBI Taxonomy" id="2518645"/>
    <lineage>
        <taxon>Bacteria</taxon>
        <taxon>Pseudomonadati</taxon>
        <taxon>Spirochaetota</taxon>
        <taxon>Spirochaetia</taxon>
        <taxon>Spirochaetales</taxon>
        <taxon>Spirochaetaceae</taxon>
        <taxon>Oceanispirochaeta</taxon>
    </lineage>
</organism>
<keyword evidence="2" id="KW-1185">Reference proteome</keyword>
<dbReference type="Proteomes" id="UP000324209">
    <property type="component" value="Chromosome"/>
</dbReference>
<dbReference type="RefSeq" id="WP_149487614.1">
    <property type="nucleotide sequence ID" value="NZ_CP036150.1"/>
</dbReference>
<accession>A0A5C1QRD9</accession>
<dbReference type="KEGG" id="ock:EXM22_16700"/>
<dbReference type="OrthoDB" id="9804333at2"/>
<evidence type="ECO:0000313" key="1">
    <source>
        <dbReference type="EMBL" id="QEN09540.1"/>
    </source>
</evidence>
<dbReference type="Gene3D" id="3.20.20.140">
    <property type="entry name" value="Metal-dependent hydrolases"/>
    <property type="match status" value="2"/>
</dbReference>
<dbReference type="AlphaFoldDB" id="A0A5C1QRD9"/>
<proteinExistence type="predicted"/>
<dbReference type="InterPro" id="IPR016195">
    <property type="entry name" value="Pol/histidinol_Pase-like"/>
</dbReference>
<gene>
    <name evidence="1" type="ORF">EXM22_16700</name>
</gene>
<dbReference type="EMBL" id="CP036150">
    <property type="protein sequence ID" value="QEN09540.1"/>
    <property type="molecule type" value="Genomic_DNA"/>
</dbReference>
<sequence>MKRNSNENQLEKLNSETMDARLKVLKTFTEDPDIMNQLPPETMEVNNHVHTIYSFSPYSPAASVWFARKAGLKAVGSMDHDSIGAAKETLAAGKILGTATTVGFELRVNFTGTSVEGRKMNNPDSANIVYMTVHGVPESKIPEVEAFLKPLQDQRNQRNRKQTSKLNDLIIPFGLDPLDFDRDIASLSETKEGGSITERHILFGFSKSIVSKCGKGLPLVEFLEKTMDLSVKGKIRDFLLDQENPHYLYDLLGILKGNFLPRFFIQPDEQECLSVYKVVEFANKIGGIPCYAYLGDVSESPTGDKKAEKFEDDFLDELIPELKNIGFKGISYMPPRNTLEQLKRVQKLCSEYELMEISGVDINSSRQSFNCPEILQSDFSHLIVATWALIAHEKLTALNPSWNLFHPDNPLASLSLNERIQRYGQWGEKADHHHPENIATLADF</sequence>